<accession>A0AA41YB41</accession>
<sequence length="552" mass="58753">MKNRILVALIGLLVVLVSCERDDNHTVTDLESLAKAVIIQRENLEGRVSNANAGVVATRSIASEVTPVRLKSVTLDDEDLVSDLPLVLIAEVAAPEFEGNVLRATHVVVSGNYAYVSYNFEEEPYLGAVDVIDISDPYMPQLAVQAIFPNMDISSLYLQDQTLYMAGANKLLHEDGTNPAVLIKMNLDQGFLTEDVTLVDMPGYVGTGIIAGENSYYGVSGDNGVLASFSKSGDVLEASINLADLRDVGMTDNRLVVLSGTEGIHIFDAATLSPVRNFETSQDVRDAKRTIDFYVGSVLAAEGFHGVGIYDLASGEKRLSIPVSRADGLDVDPNEVVSNAVSVNEGHIFVANGAAGVGVLTMKDGEVDQLVDFVSLALPGSANYVRSAGDYVFVADGFGGLQILKMVTVEQETAVRCEEYPEYDGKKNLTVNSGEELAYSSSASLDKVEVNASLVWCGALSVSQHLVVNTGGTFTMIGSLAQGTKNQDLIINGSGTLRIEGSLVVYGDLVLNSNSTLEFMGSGSSITVYGEVRKGDNVNIIGDFNDTNNSLN</sequence>
<name>A0AA41YB41_9BACT</name>
<gene>
    <name evidence="1" type="ORF">N2K84_18745</name>
</gene>
<dbReference type="SUPFAM" id="SSF50998">
    <property type="entry name" value="Quinoprotein alcohol dehydrogenase-like"/>
    <property type="match status" value="1"/>
</dbReference>
<organism evidence="1 2">
    <name type="scientific">Gaoshiqia sediminis</name>
    <dbReference type="NCBI Taxonomy" id="2986998"/>
    <lineage>
        <taxon>Bacteria</taxon>
        <taxon>Pseudomonadati</taxon>
        <taxon>Bacteroidota</taxon>
        <taxon>Bacteroidia</taxon>
        <taxon>Marinilabiliales</taxon>
        <taxon>Prolixibacteraceae</taxon>
        <taxon>Gaoshiqia</taxon>
    </lineage>
</organism>
<dbReference type="PROSITE" id="PS51257">
    <property type="entry name" value="PROKAR_LIPOPROTEIN"/>
    <property type="match status" value="1"/>
</dbReference>
<evidence type="ECO:0000313" key="2">
    <source>
        <dbReference type="Proteomes" id="UP001163821"/>
    </source>
</evidence>
<proteinExistence type="predicted"/>
<dbReference type="AlphaFoldDB" id="A0AA41YB41"/>
<protein>
    <submittedName>
        <fullName evidence="1">PQQ-like beta-propeller repeat protein</fullName>
    </submittedName>
</protein>
<keyword evidence="2" id="KW-1185">Reference proteome</keyword>
<evidence type="ECO:0000313" key="1">
    <source>
        <dbReference type="EMBL" id="MCW0484777.1"/>
    </source>
</evidence>
<dbReference type="EMBL" id="JAPAAF010000051">
    <property type="protein sequence ID" value="MCW0484777.1"/>
    <property type="molecule type" value="Genomic_DNA"/>
</dbReference>
<comment type="caution">
    <text evidence="1">The sequence shown here is derived from an EMBL/GenBank/DDBJ whole genome shotgun (WGS) entry which is preliminary data.</text>
</comment>
<dbReference type="InterPro" id="IPR013211">
    <property type="entry name" value="LVIVD"/>
</dbReference>
<dbReference type="RefSeq" id="WP_282593368.1">
    <property type="nucleotide sequence ID" value="NZ_JAPAAF010000051.1"/>
</dbReference>
<dbReference type="InterPro" id="IPR015943">
    <property type="entry name" value="WD40/YVTN_repeat-like_dom_sf"/>
</dbReference>
<reference evidence="1" key="1">
    <citation type="submission" date="2022-10" db="EMBL/GenBank/DDBJ databases">
        <title>Gaoshiqiia sediminis gen. nov., sp. nov., isolated from coastal sediment.</title>
        <authorList>
            <person name="Yu W.X."/>
            <person name="Mu D.S."/>
            <person name="Du J.Z."/>
            <person name="Liang Y.Q."/>
        </authorList>
    </citation>
    <scope>NUCLEOTIDE SEQUENCE</scope>
    <source>
        <strain evidence="1">A06</strain>
    </source>
</reference>
<dbReference type="Proteomes" id="UP001163821">
    <property type="component" value="Unassembled WGS sequence"/>
</dbReference>
<dbReference type="Gene3D" id="2.130.10.10">
    <property type="entry name" value="YVTN repeat-like/Quinoprotein amine dehydrogenase"/>
    <property type="match status" value="1"/>
</dbReference>
<dbReference type="Pfam" id="PF08309">
    <property type="entry name" value="LVIVD"/>
    <property type="match status" value="2"/>
</dbReference>
<dbReference type="InterPro" id="IPR011047">
    <property type="entry name" value="Quinoprotein_ADH-like_sf"/>
</dbReference>